<evidence type="ECO:0000313" key="1">
    <source>
        <dbReference type="EMBL" id="TQD80233.1"/>
    </source>
</evidence>
<sequence>MLWEQKGDACSSFSMFRLASFSLCSHRFTCVNSFSRSTHKLSFAEMTNPARLFFQNSGRVLDFSFKTQLESSGKTHHLP</sequence>
<dbReference type="EMBL" id="VIEB01000818">
    <property type="protein sequence ID" value="TQD80233.1"/>
    <property type="molecule type" value="Genomic_DNA"/>
</dbReference>
<reference evidence="1 2" key="1">
    <citation type="journal article" date="2019" name="G3 (Bethesda)">
        <title>Sequencing of a Wild Apple (Malus baccata) Genome Unravels the Differences Between Cultivated and Wild Apple Species Regarding Disease Resistance and Cold Tolerance.</title>
        <authorList>
            <person name="Chen X."/>
        </authorList>
    </citation>
    <scope>NUCLEOTIDE SEQUENCE [LARGE SCALE GENOMIC DNA]</scope>
    <source>
        <strain evidence="2">cv. Shandingzi</strain>
        <tissue evidence="1">Leaves</tissue>
    </source>
</reference>
<organism evidence="1 2">
    <name type="scientific">Malus baccata</name>
    <name type="common">Siberian crab apple</name>
    <name type="synonym">Pyrus baccata</name>
    <dbReference type="NCBI Taxonomy" id="106549"/>
    <lineage>
        <taxon>Eukaryota</taxon>
        <taxon>Viridiplantae</taxon>
        <taxon>Streptophyta</taxon>
        <taxon>Embryophyta</taxon>
        <taxon>Tracheophyta</taxon>
        <taxon>Spermatophyta</taxon>
        <taxon>Magnoliopsida</taxon>
        <taxon>eudicotyledons</taxon>
        <taxon>Gunneridae</taxon>
        <taxon>Pentapetalae</taxon>
        <taxon>rosids</taxon>
        <taxon>fabids</taxon>
        <taxon>Rosales</taxon>
        <taxon>Rosaceae</taxon>
        <taxon>Amygdaloideae</taxon>
        <taxon>Maleae</taxon>
        <taxon>Malus</taxon>
    </lineage>
</organism>
<accession>A0A540L163</accession>
<keyword evidence="2" id="KW-1185">Reference proteome</keyword>
<name>A0A540L163_MALBA</name>
<gene>
    <name evidence="1" type="ORF">C1H46_034214</name>
</gene>
<protein>
    <submittedName>
        <fullName evidence="1">Uncharacterized protein</fullName>
    </submittedName>
</protein>
<comment type="caution">
    <text evidence="1">The sequence shown here is derived from an EMBL/GenBank/DDBJ whole genome shotgun (WGS) entry which is preliminary data.</text>
</comment>
<proteinExistence type="predicted"/>
<evidence type="ECO:0000313" key="2">
    <source>
        <dbReference type="Proteomes" id="UP000315295"/>
    </source>
</evidence>
<dbReference type="Proteomes" id="UP000315295">
    <property type="component" value="Unassembled WGS sequence"/>
</dbReference>
<dbReference type="AlphaFoldDB" id="A0A540L163"/>